<dbReference type="WBParaSite" id="SSLN_0000700801-mRNA-1">
    <property type="protein sequence ID" value="SSLN_0000700801-mRNA-1"/>
    <property type="gene ID" value="SSLN_0000700801"/>
</dbReference>
<evidence type="ECO:0000256" key="1">
    <source>
        <dbReference type="ARBA" id="ARBA00001917"/>
    </source>
</evidence>
<dbReference type="AlphaFoldDB" id="A0A183SRE7"/>
<organism evidence="14">
    <name type="scientific">Schistocephalus solidus</name>
    <name type="common">Tapeworm</name>
    <dbReference type="NCBI Taxonomy" id="70667"/>
    <lineage>
        <taxon>Eukaryota</taxon>
        <taxon>Metazoa</taxon>
        <taxon>Spiralia</taxon>
        <taxon>Lophotrochozoa</taxon>
        <taxon>Platyhelminthes</taxon>
        <taxon>Cestoda</taxon>
        <taxon>Eucestoda</taxon>
        <taxon>Diphyllobothriidea</taxon>
        <taxon>Diphyllobothriidae</taxon>
        <taxon>Schistocephalus</taxon>
    </lineage>
</organism>
<evidence type="ECO:0000256" key="11">
    <source>
        <dbReference type="ARBA" id="ARBA00031313"/>
    </source>
</evidence>
<comment type="similarity">
    <text evidence="4">Belongs to the MMACHC family.</text>
</comment>
<dbReference type="Proteomes" id="UP000275846">
    <property type="component" value="Unassembled WGS sequence"/>
</dbReference>
<gene>
    <name evidence="12" type="ORF">SSLN_LOCUS6797</name>
</gene>
<reference evidence="14" key="1">
    <citation type="submission" date="2016-06" db="UniProtKB">
        <authorList>
            <consortium name="WormBaseParasite"/>
        </authorList>
    </citation>
    <scope>IDENTIFICATION</scope>
</reference>
<comment type="cofactor">
    <cofactor evidence="2">
        <name>FAD</name>
        <dbReference type="ChEBI" id="CHEBI:57692"/>
    </cofactor>
</comment>
<evidence type="ECO:0000256" key="10">
    <source>
        <dbReference type="ARBA" id="ARBA00023002"/>
    </source>
</evidence>
<comment type="cofactor">
    <cofactor evidence="1">
        <name>FMN</name>
        <dbReference type="ChEBI" id="CHEBI:58210"/>
    </cofactor>
</comment>
<accession>A0A183SRE7</accession>
<reference evidence="12 13" key="2">
    <citation type="submission" date="2018-11" db="EMBL/GenBank/DDBJ databases">
        <authorList>
            <consortium name="Pathogen Informatics"/>
        </authorList>
    </citation>
    <scope>NUCLEOTIDE SEQUENCE [LARGE SCALE GENOMIC DNA]</scope>
    <source>
        <strain evidence="12 13">NST_G2</strain>
    </source>
</reference>
<evidence type="ECO:0000256" key="6">
    <source>
        <dbReference type="ARBA" id="ARBA00022630"/>
    </source>
</evidence>
<evidence type="ECO:0000256" key="3">
    <source>
        <dbReference type="ARBA" id="ARBA00004496"/>
    </source>
</evidence>
<evidence type="ECO:0000313" key="13">
    <source>
        <dbReference type="Proteomes" id="UP000275846"/>
    </source>
</evidence>
<evidence type="ECO:0000256" key="4">
    <source>
        <dbReference type="ARBA" id="ARBA00007762"/>
    </source>
</evidence>
<keyword evidence="6" id="KW-0285">Flavoprotein</keyword>
<dbReference type="GO" id="GO:0032451">
    <property type="term" value="F:demethylase activity"/>
    <property type="evidence" value="ECO:0007669"/>
    <property type="project" value="TreeGrafter"/>
</dbReference>
<dbReference type="GO" id="GO:0071949">
    <property type="term" value="F:FAD binding"/>
    <property type="evidence" value="ECO:0007669"/>
    <property type="project" value="TreeGrafter"/>
</dbReference>
<dbReference type="GO" id="GO:0009235">
    <property type="term" value="P:cobalamin metabolic process"/>
    <property type="evidence" value="ECO:0007669"/>
    <property type="project" value="TreeGrafter"/>
</dbReference>
<dbReference type="Pfam" id="PF16690">
    <property type="entry name" value="MMACHC"/>
    <property type="match status" value="1"/>
</dbReference>
<keyword evidence="5" id="KW-0963">Cytoplasm</keyword>
<dbReference type="STRING" id="70667.A0A183SRE7"/>
<keyword evidence="9" id="KW-0521">NADP</keyword>
<keyword evidence="8" id="KW-0274">FAD</keyword>
<protein>
    <recommendedName>
        <fullName evidence="11">Cyanocobalamin reductase (cyanide-eliminating)</fullName>
    </recommendedName>
</protein>
<keyword evidence="10" id="KW-0560">Oxidoreductase</keyword>
<evidence type="ECO:0000256" key="8">
    <source>
        <dbReference type="ARBA" id="ARBA00022827"/>
    </source>
</evidence>
<evidence type="ECO:0000313" key="12">
    <source>
        <dbReference type="EMBL" id="VDL93182.1"/>
    </source>
</evidence>
<evidence type="ECO:0000256" key="7">
    <source>
        <dbReference type="ARBA" id="ARBA00022643"/>
    </source>
</evidence>
<dbReference type="EMBL" id="UYSU01033854">
    <property type="protein sequence ID" value="VDL93182.1"/>
    <property type="molecule type" value="Genomic_DNA"/>
</dbReference>
<dbReference type="InterPro" id="IPR032037">
    <property type="entry name" value="MMACHC"/>
</dbReference>
<comment type="subcellular location">
    <subcellularLocation>
        <location evidence="3">Cytoplasm</location>
    </subcellularLocation>
</comment>
<dbReference type="GO" id="GO:0033787">
    <property type="term" value="F:cyanocobalamin reductase (cyanide-eliminating) (NADP+) activity"/>
    <property type="evidence" value="ECO:0007669"/>
    <property type="project" value="TreeGrafter"/>
</dbReference>
<evidence type="ECO:0000313" key="14">
    <source>
        <dbReference type="WBParaSite" id="SSLN_0000700801-mRNA-1"/>
    </source>
</evidence>
<keyword evidence="7" id="KW-0288">FMN</keyword>
<sequence length="171" mass="19202">MTCSPNVKGYSGQRPFAASTSSMTDAVTISTGDVDAIVDACNSLLKPYGFEVHPFLVGWYNELCSSRLQLSGCPPDQLALCIISTPEMFERSFLPHIIECLSCAPNLTASYEQFDWPKHFSPQDHLDRSVYLRITHAVRVFSDRLDECHHLQGIIEQIKECFGCRIMLLDP</sequence>
<keyword evidence="13" id="KW-1185">Reference proteome</keyword>
<dbReference type="OrthoDB" id="409189at2759"/>
<dbReference type="PANTHER" id="PTHR31457">
    <property type="entry name" value="METHYLMALONIC ACIDURIA AND HOMOCYSTINURIA TYPE C PROTEIN"/>
    <property type="match status" value="1"/>
</dbReference>
<proteinExistence type="inferred from homology"/>
<evidence type="ECO:0000256" key="5">
    <source>
        <dbReference type="ARBA" id="ARBA00022490"/>
    </source>
</evidence>
<evidence type="ECO:0000256" key="9">
    <source>
        <dbReference type="ARBA" id="ARBA00022857"/>
    </source>
</evidence>
<dbReference type="PANTHER" id="PTHR31457:SF2">
    <property type="entry name" value="CYANOCOBALAMIN REDUCTASE _ ALKYLCOBALAMIN DEALKYLASE"/>
    <property type="match status" value="1"/>
</dbReference>
<dbReference type="GO" id="GO:0005737">
    <property type="term" value="C:cytoplasm"/>
    <property type="evidence" value="ECO:0007669"/>
    <property type="project" value="UniProtKB-SubCell"/>
</dbReference>
<name>A0A183SRE7_SCHSO</name>
<evidence type="ECO:0000256" key="2">
    <source>
        <dbReference type="ARBA" id="ARBA00001974"/>
    </source>
</evidence>